<organism evidence="7 8">
    <name type="scientific">Jejuia pallidilutea</name>
    <dbReference type="NCBI Taxonomy" id="504487"/>
    <lineage>
        <taxon>Bacteria</taxon>
        <taxon>Pseudomonadati</taxon>
        <taxon>Bacteroidota</taxon>
        <taxon>Flavobacteriia</taxon>
        <taxon>Flavobacteriales</taxon>
        <taxon>Flavobacteriaceae</taxon>
        <taxon>Jejuia</taxon>
    </lineage>
</organism>
<gene>
    <name evidence="7" type="ORF">CLV33_10613</name>
</gene>
<evidence type="ECO:0000256" key="4">
    <source>
        <dbReference type="ARBA" id="ARBA00023136"/>
    </source>
</evidence>
<dbReference type="Pfam" id="PF04932">
    <property type="entry name" value="Wzy_C"/>
    <property type="match status" value="1"/>
</dbReference>
<feature type="domain" description="O-antigen ligase-related" evidence="6">
    <location>
        <begin position="165"/>
        <end position="302"/>
    </location>
</feature>
<feature type="transmembrane region" description="Helical" evidence="5">
    <location>
        <begin position="165"/>
        <end position="188"/>
    </location>
</feature>
<feature type="transmembrane region" description="Helical" evidence="5">
    <location>
        <begin position="323"/>
        <end position="342"/>
    </location>
</feature>
<keyword evidence="3 5" id="KW-1133">Transmembrane helix</keyword>
<name>A0A362WYK9_9FLAO</name>
<dbReference type="PANTHER" id="PTHR37422:SF13">
    <property type="entry name" value="LIPOPOLYSACCHARIDE BIOSYNTHESIS PROTEIN PA4999-RELATED"/>
    <property type="match status" value="1"/>
</dbReference>
<keyword evidence="2 5" id="KW-0812">Transmembrane</keyword>
<protein>
    <submittedName>
        <fullName evidence="7">O-antigen ligase-like membrane protein</fullName>
    </submittedName>
</protein>
<dbReference type="AlphaFoldDB" id="A0A362WYK9"/>
<proteinExistence type="predicted"/>
<evidence type="ECO:0000259" key="6">
    <source>
        <dbReference type="Pfam" id="PF04932"/>
    </source>
</evidence>
<feature type="transmembrane region" description="Helical" evidence="5">
    <location>
        <begin position="134"/>
        <end position="153"/>
    </location>
</feature>
<dbReference type="RefSeq" id="WP_105473923.1">
    <property type="nucleotide sequence ID" value="NZ_PVEO01000006.1"/>
</dbReference>
<feature type="transmembrane region" description="Helical" evidence="5">
    <location>
        <begin position="79"/>
        <end position="97"/>
    </location>
</feature>
<reference evidence="7 8" key="1">
    <citation type="submission" date="2018-02" db="EMBL/GenBank/DDBJ databases">
        <title>Genomic Encyclopedia of Archaeal and Bacterial Type Strains, Phase II (KMG-II): from individual species to whole genera.</title>
        <authorList>
            <person name="Goeker M."/>
        </authorList>
    </citation>
    <scope>NUCLEOTIDE SEQUENCE [LARGE SCALE GENOMIC DNA]</scope>
    <source>
        <strain evidence="7 8">DSM 21165</strain>
    </source>
</reference>
<dbReference type="InterPro" id="IPR051533">
    <property type="entry name" value="WaaL-like"/>
</dbReference>
<dbReference type="EMBL" id="PVEO01000006">
    <property type="protein sequence ID" value="PQV47694.1"/>
    <property type="molecule type" value="Genomic_DNA"/>
</dbReference>
<evidence type="ECO:0000256" key="5">
    <source>
        <dbReference type="SAM" id="Phobius"/>
    </source>
</evidence>
<dbReference type="GO" id="GO:0016020">
    <property type="term" value="C:membrane"/>
    <property type="evidence" value="ECO:0007669"/>
    <property type="project" value="UniProtKB-SubCell"/>
</dbReference>
<feature type="transmembrane region" description="Helical" evidence="5">
    <location>
        <begin position="104"/>
        <end position="122"/>
    </location>
</feature>
<sequence length="376" mass="43005">MKILKYIILALIVLNIPEVIVRNLGSAMGTISSYAVFLLLIIYYLFLRERGALNKPMLLIAVSYYLISSFQSQWPLKEFAFLAIKFFIIVITGYELVKNTSVREFSYFFAIGSLTVILHPILFANDYGRYSGFYFNPNSAGFIAIISFALTFYYQKGLIKTSKTLVSSVGGLMTFSRTFVVLWVLLNLLSVKISIKNVKIFIYGIAVVIFIFSTKEVLQLNTKRINEFEALINNDKTAAKGLTQDSRADTWSLYYDKIYDKPFFGNGYHFFQGGHIASAGVGVHNSFLMVMGEAGIIAFLIFTFYFIYLLIYSYRYFDKAPHLFMMTIGLVAVLMADHGFFYHHVFPITAMWIQYQIKALKDNFKTEEVTLTTQLT</sequence>
<accession>A0A362WYK9</accession>
<keyword evidence="4 5" id="KW-0472">Membrane</keyword>
<dbReference type="InterPro" id="IPR007016">
    <property type="entry name" value="O-antigen_ligase-rel_domated"/>
</dbReference>
<feature type="transmembrane region" description="Helical" evidence="5">
    <location>
        <begin position="31"/>
        <end position="47"/>
    </location>
</feature>
<evidence type="ECO:0000256" key="1">
    <source>
        <dbReference type="ARBA" id="ARBA00004141"/>
    </source>
</evidence>
<comment type="caution">
    <text evidence="7">The sequence shown here is derived from an EMBL/GenBank/DDBJ whole genome shotgun (WGS) entry which is preliminary data.</text>
</comment>
<feature type="transmembrane region" description="Helical" evidence="5">
    <location>
        <begin position="296"/>
        <end position="317"/>
    </location>
</feature>
<evidence type="ECO:0000313" key="7">
    <source>
        <dbReference type="EMBL" id="PQV47694.1"/>
    </source>
</evidence>
<evidence type="ECO:0000256" key="3">
    <source>
        <dbReference type="ARBA" id="ARBA00022989"/>
    </source>
</evidence>
<feature type="transmembrane region" description="Helical" evidence="5">
    <location>
        <begin position="200"/>
        <end position="218"/>
    </location>
</feature>
<evidence type="ECO:0000313" key="8">
    <source>
        <dbReference type="Proteomes" id="UP000251545"/>
    </source>
</evidence>
<dbReference type="Proteomes" id="UP000251545">
    <property type="component" value="Unassembled WGS sequence"/>
</dbReference>
<comment type="subcellular location">
    <subcellularLocation>
        <location evidence="1">Membrane</location>
        <topology evidence="1">Multi-pass membrane protein</topology>
    </subcellularLocation>
</comment>
<feature type="transmembrane region" description="Helical" evidence="5">
    <location>
        <begin position="7"/>
        <end position="25"/>
    </location>
</feature>
<dbReference type="GO" id="GO:0016874">
    <property type="term" value="F:ligase activity"/>
    <property type="evidence" value="ECO:0007669"/>
    <property type="project" value="UniProtKB-KW"/>
</dbReference>
<dbReference type="PANTHER" id="PTHR37422">
    <property type="entry name" value="TEICHURONIC ACID BIOSYNTHESIS PROTEIN TUAE"/>
    <property type="match status" value="1"/>
</dbReference>
<evidence type="ECO:0000256" key="2">
    <source>
        <dbReference type="ARBA" id="ARBA00022692"/>
    </source>
</evidence>
<keyword evidence="7" id="KW-0436">Ligase</keyword>